<gene>
    <name evidence="1" type="ORF">I4F81_003199</name>
</gene>
<comment type="caution">
    <text evidence="1">The sequence shown here is derived from an EMBL/GenBank/DDBJ whole genome shotgun (WGS) entry which is preliminary data.</text>
</comment>
<organism evidence="1 2">
    <name type="scientific">Pyropia yezoensis</name>
    <name type="common">Susabi-nori</name>
    <name type="synonym">Porphyra yezoensis</name>
    <dbReference type="NCBI Taxonomy" id="2788"/>
    <lineage>
        <taxon>Eukaryota</taxon>
        <taxon>Rhodophyta</taxon>
        <taxon>Bangiophyceae</taxon>
        <taxon>Bangiales</taxon>
        <taxon>Bangiaceae</taxon>
        <taxon>Pyropia</taxon>
    </lineage>
</organism>
<sequence length="718" mass="76733">MPELQCFLPLHTDTLNASIDDVHFKRGNGSCTAPVVNVGEVLDAQVGKAVEERSTNWLLRNDRSLPRRRNSDSGEVLRVSGKYEVLAVTSVTRAVCLRSDCSDLTAVDTTGLGACSSSTCDGYGPPNWLDMDDPEDALTIVTHTATEGGSAETMPVSAVHSSFLGLGRAAMVREGWLPRPTWSLTSALNIWLYTSPGRTPEEMGGGQGVQVAPHWTLNGDANASTTGNGSNWLAKVAFVLCQEPVPKYLDKELLCKGVPQQKPVDEEVMYNKKAYRTRDRFGRKSAVAEWAVIPARGERSSVENCTSLNILNLTTHENATQLTEPLWLAGAAAREINGASPEEVALAGRLGRCSVPVPVDIATWRLRQYARERRRDVADEVVDDLTSGRREGVDAPDDAFSRSEAFVTGFLVALTAIGAITFVPNDPNWKSKRDVARFFVTITVGLGSVASFGLLYWKERKGERWIASLTHKAIAVNFSNTTIECYGLPTTCSGSELGLRGTSVFLSETLAVVTTNGYRPHKVLLLAWVALGIYIIVVSAIFVGMLARSRGRLRTPNAKNGGGADKEGGGKPLQPQAQGKSVANGGPPRVSPWVPPFGVYTMLVGAAFLAMLNRSRLLKKKDNHGRGACKDGGDKPQARGKPLVNGGPPLLPLWGSPSTGTGSTSSADASDVSTSSADAADVAAPGRPLGVHRQQSAQRLRRAPAKADDNVEAGPPSS</sequence>
<accession>A0ACC3BRI5</accession>
<proteinExistence type="predicted"/>
<dbReference type="EMBL" id="CM020618">
    <property type="protein sequence ID" value="KAK1860611.1"/>
    <property type="molecule type" value="Genomic_DNA"/>
</dbReference>
<name>A0ACC3BRI5_PYRYE</name>
<reference evidence="1" key="1">
    <citation type="submission" date="2019-11" db="EMBL/GenBank/DDBJ databases">
        <title>Nori genome reveals adaptations in red seaweeds to the harsh intertidal environment.</title>
        <authorList>
            <person name="Wang D."/>
            <person name="Mao Y."/>
        </authorList>
    </citation>
    <scope>NUCLEOTIDE SEQUENCE</scope>
    <source>
        <tissue evidence="1">Gametophyte</tissue>
    </source>
</reference>
<dbReference type="Proteomes" id="UP000798662">
    <property type="component" value="Chromosome 1"/>
</dbReference>
<evidence type="ECO:0000313" key="2">
    <source>
        <dbReference type="Proteomes" id="UP000798662"/>
    </source>
</evidence>
<keyword evidence="2" id="KW-1185">Reference proteome</keyword>
<evidence type="ECO:0000313" key="1">
    <source>
        <dbReference type="EMBL" id="KAK1860611.1"/>
    </source>
</evidence>
<protein>
    <submittedName>
        <fullName evidence="1">Uncharacterized protein</fullName>
    </submittedName>
</protein>